<keyword evidence="4" id="KW-0472">Membrane</keyword>
<keyword evidence="4" id="KW-1133">Transmembrane helix</keyword>
<dbReference type="InterPro" id="IPR017511">
    <property type="entry name" value="PQQ_mDH"/>
</dbReference>
<keyword evidence="4" id="KW-0812">Transmembrane</keyword>
<proteinExistence type="inferred from homology"/>
<dbReference type="SUPFAM" id="SSF50998">
    <property type="entry name" value="Quinoprotein alcohol dehydrogenase-like"/>
    <property type="match status" value="1"/>
</dbReference>
<dbReference type="PANTHER" id="PTHR32303:SF4">
    <property type="entry name" value="QUINOPROTEIN GLUCOSE DEHYDROGENASE"/>
    <property type="match status" value="1"/>
</dbReference>
<dbReference type="PANTHER" id="PTHR32303">
    <property type="entry name" value="QUINOPROTEIN ALCOHOL DEHYDROGENASE (CYTOCHROME C)"/>
    <property type="match status" value="1"/>
</dbReference>
<feature type="transmembrane region" description="Helical" evidence="4">
    <location>
        <begin position="97"/>
        <end position="116"/>
    </location>
</feature>
<keyword evidence="3" id="KW-0560">Oxidoreductase</keyword>
<comment type="cofactor">
    <cofactor evidence="1">
        <name>pyrroloquinoline quinone</name>
        <dbReference type="ChEBI" id="CHEBI:58442"/>
    </cofactor>
</comment>
<dbReference type="Gene3D" id="2.140.10.10">
    <property type="entry name" value="Quinoprotein alcohol dehydrogenase-like superfamily"/>
    <property type="match status" value="1"/>
</dbReference>
<evidence type="ECO:0000256" key="4">
    <source>
        <dbReference type="SAM" id="Phobius"/>
    </source>
</evidence>
<dbReference type="RefSeq" id="WP_317975975.1">
    <property type="nucleotide sequence ID" value="NZ_BTFW01000001.1"/>
</dbReference>
<dbReference type="NCBIfam" id="TIGR03074">
    <property type="entry name" value="PQQ_membr_DH"/>
    <property type="match status" value="1"/>
</dbReference>
<dbReference type="Proteomes" id="UP001187221">
    <property type="component" value="Unassembled WGS sequence"/>
</dbReference>
<evidence type="ECO:0000313" key="6">
    <source>
        <dbReference type="EMBL" id="GMM62390.1"/>
    </source>
</evidence>
<comment type="caution">
    <text evidence="6">The sequence shown here is derived from an EMBL/GenBank/DDBJ whole genome shotgun (WGS) entry which is preliminary data.</text>
</comment>
<dbReference type="Pfam" id="PF01011">
    <property type="entry name" value="PQQ"/>
    <property type="match status" value="1"/>
</dbReference>
<evidence type="ECO:0000256" key="3">
    <source>
        <dbReference type="ARBA" id="ARBA00023002"/>
    </source>
</evidence>
<accession>A0ABQ6PBW8</accession>
<feature type="transmembrane region" description="Helical" evidence="4">
    <location>
        <begin position="21"/>
        <end position="41"/>
    </location>
</feature>
<evidence type="ECO:0000256" key="2">
    <source>
        <dbReference type="ARBA" id="ARBA00008156"/>
    </source>
</evidence>
<keyword evidence="7" id="KW-1185">Reference proteome</keyword>
<dbReference type="SMART" id="SM00564">
    <property type="entry name" value="PQQ"/>
    <property type="match status" value="6"/>
</dbReference>
<sequence length="803" mass="86005">MSSPTIQDPLPGKGAGLPLRLASILVLLVAIPLVLGGGWLVALGGSAYYVITGVVLLVNAVLLWRSCKWAYPLFAAVILGTMVWAIGEAGIDFWRLAPRGDVLVPLGIVLLLPWVVRAHAAGRAPMRWPLVVALVAAVGTLACSLTADRVSINGSLPGAPGAVDLADGISPEDWTAYGRTNAGLRFSPLTQISPDNVSNLKVAWTFRTGDLPALGKADPVESTFEVTPIKVGNLVYLCSAHQIAFALDAATGKQVWKFDPKLVDDNSFQHLTCRGLSYHENVANALDTTGKPAPAECAKRVILPTNDGRVIALDALTGKLCHSFGANGTIDLNKQINLVRGGFYEVTSPPVVTRNMIIVNGAVIDNYSTNEPSGVVRGYDVYTGRLVWAWDSGARDENRIPGPNETYTRNSPNSWITASADEKLGLVYIPMGVSSPDIFGGNRSALNERYATSLVALDIATGKRVWNYQTVHHDLWDMDVPSQPTLADIQTAHGIVPAIYAPAKTGNIFVLDRRTGKPIVPAPERAVLQGGAPGEWLSKTQPFSELTLRPAENLTDANMWGATMFDQMACRIMFKRLRYDGPFTPPSLQGTLVFPGNLGMFEWGGISIDPRRQIAVANPMNIPFVSRLIPRGPGNPAQPNNAHPAGTETGVQPMYGSPYGVELNAFLSPLGLPCMQPPWGYVTGIDLKTNKVIWKHRVGTTRDNGVPLPLRIGVPMLGGTITTAGGVSFLTATQDNFIRGFDVTTGKMLWESRLPAGGQSTPMTYAVNGKQFVVTAAGGHGSFGTKIGDYIIAYALPDQKTAH</sequence>
<name>A0ABQ6PBW8_9SPHN</name>
<evidence type="ECO:0000259" key="5">
    <source>
        <dbReference type="Pfam" id="PF01011"/>
    </source>
</evidence>
<organism evidence="6 7">
    <name type="scientific">Novosphingobium pituita</name>
    <dbReference type="NCBI Taxonomy" id="3056842"/>
    <lineage>
        <taxon>Bacteria</taxon>
        <taxon>Pseudomonadati</taxon>
        <taxon>Pseudomonadota</taxon>
        <taxon>Alphaproteobacteria</taxon>
        <taxon>Sphingomonadales</taxon>
        <taxon>Sphingomonadaceae</taxon>
        <taxon>Novosphingobium</taxon>
    </lineage>
</organism>
<dbReference type="CDD" id="cd10280">
    <property type="entry name" value="PQQ_mGDH"/>
    <property type="match status" value="1"/>
</dbReference>
<dbReference type="EMBL" id="BTFW01000001">
    <property type="protein sequence ID" value="GMM62390.1"/>
    <property type="molecule type" value="Genomic_DNA"/>
</dbReference>
<evidence type="ECO:0000313" key="7">
    <source>
        <dbReference type="Proteomes" id="UP001187221"/>
    </source>
</evidence>
<feature type="transmembrane region" description="Helical" evidence="4">
    <location>
        <begin position="47"/>
        <end position="64"/>
    </location>
</feature>
<dbReference type="InterPro" id="IPR002372">
    <property type="entry name" value="PQQ_rpt_dom"/>
</dbReference>
<gene>
    <name evidence="6" type="ORF">NUTIK01_31670</name>
</gene>
<evidence type="ECO:0000256" key="1">
    <source>
        <dbReference type="ARBA" id="ARBA00001931"/>
    </source>
</evidence>
<feature type="transmembrane region" description="Helical" evidence="4">
    <location>
        <begin position="71"/>
        <end position="91"/>
    </location>
</feature>
<dbReference type="InterPro" id="IPR011047">
    <property type="entry name" value="Quinoprotein_ADH-like_sf"/>
</dbReference>
<feature type="transmembrane region" description="Helical" evidence="4">
    <location>
        <begin position="128"/>
        <end position="147"/>
    </location>
</feature>
<dbReference type="InterPro" id="IPR018391">
    <property type="entry name" value="PQQ_b-propeller_rpt"/>
</dbReference>
<reference evidence="6 7" key="1">
    <citation type="submission" date="2023-06" db="EMBL/GenBank/DDBJ databases">
        <title>Draft genome sequence of Novosphingobium sp. strain IK01.</title>
        <authorList>
            <person name="Hatamoto M."/>
            <person name="Ikarashi T."/>
            <person name="Yamaguchi T."/>
        </authorList>
    </citation>
    <scope>NUCLEOTIDE SEQUENCE [LARGE SCALE GENOMIC DNA]</scope>
    <source>
        <strain evidence="6 7">IK01</strain>
    </source>
</reference>
<comment type="similarity">
    <text evidence="2">Belongs to the bacterial PQQ dehydrogenase family.</text>
</comment>
<feature type="domain" description="Pyrrolo-quinoline quinone repeat" evidence="5">
    <location>
        <begin position="174"/>
        <end position="773"/>
    </location>
</feature>
<protein>
    <submittedName>
        <fullName evidence="6">Pyrroloquinoline quinone-dependent dehydrogenase</fullName>
    </submittedName>
</protein>